<dbReference type="GeneID" id="54418821"/>
<evidence type="ECO:0000313" key="2">
    <source>
        <dbReference type="EMBL" id="KAF1809821.1"/>
    </source>
</evidence>
<organism evidence="2">
    <name type="scientific">Eremomyces bilateralis CBS 781.70</name>
    <dbReference type="NCBI Taxonomy" id="1392243"/>
    <lineage>
        <taxon>Eukaryota</taxon>
        <taxon>Fungi</taxon>
        <taxon>Dikarya</taxon>
        <taxon>Ascomycota</taxon>
        <taxon>Pezizomycotina</taxon>
        <taxon>Dothideomycetes</taxon>
        <taxon>Dothideomycetes incertae sedis</taxon>
        <taxon>Eremomycetales</taxon>
        <taxon>Eremomycetaceae</taxon>
        <taxon>Eremomyces</taxon>
    </lineage>
</organism>
<accession>A0A6G1FVX0</accession>
<dbReference type="SUPFAM" id="SSF52540">
    <property type="entry name" value="P-loop containing nucleoside triphosphate hydrolases"/>
    <property type="match status" value="1"/>
</dbReference>
<name>A0A6G1FVX0_9PEZI</name>
<gene>
    <name evidence="2 4" type="ORF">P152DRAFT_451761</name>
</gene>
<dbReference type="Proteomes" id="UP000504638">
    <property type="component" value="Unplaced"/>
</dbReference>
<feature type="region of interest" description="Disordered" evidence="1">
    <location>
        <begin position="1"/>
        <end position="33"/>
    </location>
</feature>
<protein>
    <recommendedName>
        <fullName evidence="5">ATP-dependent DNA helicase</fullName>
    </recommendedName>
</protein>
<evidence type="ECO:0000256" key="1">
    <source>
        <dbReference type="SAM" id="MobiDB-lite"/>
    </source>
</evidence>
<dbReference type="PANTHER" id="PTHR47642:SF5">
    <property type="entry name" value="ATP-DEPENDENT DNA HELICASE"/>
    <property type="match status" value="1"/>
</dbReference>
<keyword evidence="3" id="KW-1185">Reference proteome</keyword>
<evidence type="ECO:0000313" key="4">
    <source>
        <dbReference type="RefSeq" id="XP_033531452.1"/>
    </source>
</evidence>
<evidence type="ECO:0008006" key="5">
    <source>
        <dbReference type="Google" id="ProtNLM"/>
    </source>
</evidence>
<sequence>MSGETDPFADAADLEDRGDDRSEGPRTTYRSDRLGNATRLIDVLRNAIEAYQVTAGSTEISRMVDQMSRFQQTALDSIDELGATTTLDQGPGTLSGQGDGFPGPAASVVPAQGLLKSIKAQQKSVSRERERIIQGIQGSVGESNAEFRAPNGFGEQDVHFTAADEEGRGGDPGPSMNIQLGPSTSFSAAGKQLAEESFTLNRKQSIALRLICRQLDRIRRDESGVPQLCQFIGGEGGTGKSRIIGAVAALFARKGIPQRLLITATSGTAAANINGVTIHSACGFWKDTARSAGRSADLERFAPRSSTNLRIDGRSRTEWQEKLLLIIDE</sequence>
<dbReference type="InterPro" id="IPR027417">
    <property type="entry name" value="P-loop_NTPase"/>
</dbReference>
<dbReference type="Gene3D" id="3.40.50.300">
    <property type="entry name" value="P-loop containing nucleotide triphosphate hydrolases"/>
    <property type="match status" value="1"/>
</dbReference>
<dbReference type="RefSeq" id="XP_033531452.1">
    <property type="nucleotide sequence ID" value="XM_033678251.1"/>
</dbReference>
<dbReference type="OrthoDB" id="432234at2759"/>
<feature type="compositionally biased region" description="Basic and acidic residues" evidence="1">
    <location>
        <begin position="14"/>
        <end position="33"/>
    </location>
</feature>
<proteinExistence type="predicted"/>
<dbReference type="InterPro" id="IPR051055">
    <property type="entry name" value="PIF1_helicase"/>
</dbReference>
<evidence type="ECO:0000313" key="3">
    <source>
        <dbReference type="Proteomes" id="UP000504638"/>
    </source>
</evidence>
<dbReference type="AlphaFoldDB" id="A0A6G1FVX0"/>
<reference evidence="4" key="3">
    <citation type="submission" date="2025-04" db="UniProtKB">
        <authorList>
            <consortium name="RefSeq"/>
        </authorList>
    </citation>
    <scope>IDENTIFICATION</scope>
    <source>
        <strain evidence="4">CBS 781.70</strain>
    </source>
</reference>
<feature type="region of interest" description="Disordered" evidence="1">
    <location>
        <begin position="84"/>
        <end position="103"/>
    </location>
</feature>
<reference evidence="4" key="2">
    <citation type="submission" date="2020-04" db="EMBL/GenBank/DDBJ databases">
        <authorList>
            <consortium name="NCBI Genome Project"/>
        </authorList>
    </citation>
    <scope>NUCLEOTIDE SEQUENCE</scope>
    <source>
        <strain evidence="4">CBS 781.70</strain>
    </source>
</reference>
<dbReference type="EMBL" id="ML975170">
    <property type="protein sequence ID" value="KAF1809821.1"/>
    <property type="molecule type" value="Genomic_DNA"/>
</dbReference>
<reference evidence="2 4" key="1">
    <citation type="submission" date="2020-01" db="EMBL/GenBank/DDBJ databases">
        <authorList>
            <consortium name="DOE Joint Genome Institute"/>
            <person name="Haridas S."/>
            <person name="Albert R."/>
            <person name="Binder M."/>
            <person name="Bloem J."/>
            <person name="Labutti K."/>
            <person name="Salamov A."/>
            <person name="Andreopoulos B."/>
            <person name="Baker S.E."/>
            <person name="Barry K."/>
            <person name="Bills G."/>
            <person name="Bluhm B.H."/>
            <person name="Cannon C."/>
            <person name="Castanera R."/>
            <person name="Culley D.E."/>
            <person name="Daum C."/>
            <person name="Ezra D."/>
            <person name="Gonzalez J.B."/>
            <person name="Henrissat B."/>
            <person name="Kuo A."/>
            <person name="Liang C."/>
            <person name="Lipzen A."/>
            <person name="Lutzoni F."/>
            <person name="Magnuson J."/>
            <person name="Mondo S."/>
            <person name="Nolan M."/>
            <person name="Ohm R."/>
            <person name="Pangilinan J."/>
            <person name="Park H.-J."/>
            <person name="Ramirez L."/>
            <person name="Alfaro M."/>
            <person name="Sun H."/>
            <person name="Tritt A."/>
            <person name="Yoshinaga Y."/>
            <person name="Zwiers L.-H."/>
            <person name="Turgeon B.G."/>
            <person name="Goodwin S.B."/>
            <person name="Spatafora J.W."/>
            <person name="Crous P.W."/>
            <person name="Grigoriev I.V."/>
        </authorList>
    </citation>
    <scope>NUCLEOTIDE SEQUENCE</scope>
    <source>
        <strain evidence="2 4">CBS 781.70</strain>
    </source>
</reference>
<dbReference type="PANTHER" id="PTHR47642">
    <property type="entry name" value="ATP-DEPENDENT DNA HELICASE"/>
    <property type="match status" value="1"/>
</dbReference>